<dbReference type="GO" id="GO:0006166">
    <property type="term" value="P:purine ribonucleoside salvage"/>
    <property type="evidence" value="ECO:0007669"/>
    <property type="project" value="UniProtKB-KW"/>
</dbReference>
<evidence type="ECO:0000256" key="4">
    <source>
        <dbReference type="ARBA" id="ARBA00012119"/>
    </source>
</evidence>
<evidence type="ECO:0000256" key="11">
    <source>
        <dbReference type="ARBA" id="ARBA00051362"/>
    </source>
</evidence>
<dbReference type="PRINTS" id="PR00989">
    <property type="entry name" value="ADENOKINASE"/>
</dbReference>
<dbReference type="VEuPathDB" id="TriTrypDB:TcCLB.509965.370"/>
<reference evidence="16 17" key="1">
    <citation type="journal article" date="2018" name="Microb. Genom.">
        <title>Expanding an expanded genome: long-read sequencing of Trypanosoma cruzi.</title>
        <authorList>
            <person name="Berna L."/>
            <person name="Rodriguez M."/>
            <person name="Chiribao M.L."/>
            <person name="Parodi-Talice A."/>
            <person name="Pita S."/>
            <person name="Rijo G."/>
            <person name="Alvarez-Valin F."/>
            <person name="Robello C."/>
        </authorList>
    </citation>
    <scope>NUCLEOTIDE SEQUENCE [LARGE SCALE GENOMIC DNA]</scope>
    <source>
        <strain evidence="16 17">Dm28c</strain>
    </source>
</reference>
<dbReference type="PANTHER" id="PTHR45769">
    <property type="entry name" value="ADENOSINE KINASE"/>
    <property type="match status" value="1"/>
</dbReference>
<dbReference type="FunFam" id="3.40.1190.20:FF:000076">
    <property type="entry name" value="Adenosine kinase"/>
    <property type="match status" value="1"/>
</dbReference>
<dbReference type="VEuPathDB" id="TriTrypDB:Tc_MARK_6938"/>
<evidence type="ECO:0000256" key="5">
    <source>
        <dbReference type="ARBA" id="ARBA00022679"/>
    </source>
</evidence>
<feature type="domain" description="Carbohydrate kinase PfkB" evidence="15">
    <location>
        <begin position="43"/>
        <end position="337"/>
    </location>
</feature>
<evidence type="ECO:0000256" key="13">
    <source>
        <dbReference type="PIRSR" id="PIRSR601805-1"/>
    </source>
</evidence>
<evidence type="ECO:0000256" key="9">
    <source>
        <dbReference type="ARBA" id="ARBA00022840"/>
    </source>
</evidence>
<dbReference type="VEuPathDB" id="TriTrypDB:TCSYLVIO_003153"/>
<proteinExistence type="inferred from homology"/>
<keyword evidence="5 14" id="KW-0808">Transferase</keyword>
<keyword evidence="9 14" id="KW-0067">ATP-binding</keyword>
<dbReference type="VEuPathDB" id="TriTrypDB:TCDM_01513"/>
<dbReference type="Pfam" id="PF00294">
    <property type="entry name" value="PfkB"/>
    <property type="match status" value="1"/>
</dbReference>
<dbReference type="GO" id="GO:0005829">
    <property type="term" value="C:cytosol"/>
    <property type="evidence" value="ECO:0007669"/>
    <property type="project" value="TreeGrafter"/>
</dbReference>
<dbReference type="GO" id="GO:0005524">
    <property type="term" value="F:ATP binding"/>
    <property type="evidence" value="ECO:0007669"/>
    <property type="project" value="UniProtKB-UniRule"/>
</dbReference>
<dbReference type="VEuPathDB" id="TriTrypDB:C4B63_42g63"/>
<comment type="pathway">
    <text evidence="2 14">Purine metabolism; AMP biosynthesis via salvage pathway; AMP from adenosine: step 1/1.</text>
</comment>
<evidence type="ECO:0000256" key="6">
    <source>
        <dbReference type="ARBA" id="ARBA00022726"/>
    </source>
</evidence>
<keyword evidence="6 14" id="KW-0660">Purine salvage</keyword>
<evidence type="ECO:0000256" key="3">
    <source>
        <dbReference type="ARBA" id="ARBA00010688"/>
    </source>
</evidence>
<comment type="caution">
    <text evidence="16">The sequence shown here is derived from an EMBL/GenBank/DDBJ whole genome shotgun (WGS) entry which is preliminary data.</text>
</comment>
<dbReference type="GO" id="GO:0044209">
    <property type="term" value="P:AMP salvage"/>
    <property type="evidence" value="ECO:0007669"/>
    <property type="project" value="UniProtKB-UniRule"/>
</dbReference>
<comment type="function">
    <text evidence="14">ATP dependent phosphorylation of adenosine and other related nucleoside analogs to monophosphate derivatives.</text>
</comment>
<dbReference type="VEuPathDB" id="TriTrypDB:TcG_00352"/>
<dbReference type="VEuPathDB" id="TriTrypDB:TcCLB.509051.40"/>
<dbReference type="VEuPathDB" id="TriTrypDB:TcBrA4_0030110"/>
<dbReference type="EC" id="2.7.1.20" evidence="4 14"/>
<organism evidence="16 17">
    <name type="scientific">Trypanosoma cruzi</name>
    <dbReference type="NCBI Taxonomy" id="5693"/>
    <lineage>
        <taxon>Eukaryota</taxon>
        <taxon>Discoba</taxon>
        <taxon>Euglenozoa</taxon>
        <taxon>Kinetoplastea</taxon>
        <taxon>Metakinetoplastina</taxon>
        <taxon>Trypanosomatida</taxon>
        <taxon>Trypanosomatidae</taxon>
        <taxon>Trypanosoma</taxon>
        <taxon>Schizotrypanum</taxon>
    </lineage>
</organism>
<dbReference type="GO" id="GO:0006144">
    <property type="term" value="P:purine nucleobase metabolic process"/>
    <property type="evidence" value="ECO:0007669"/>
    <property type="project" value="TreeGrafter"/>
</dbReference>
<keyword evidence="7 14" id="KW-0547">Nucleotide-binding</keyword>
<dbReference type="GO" id="GO:0004001">
    <property type="term" value="F:adenosine kinase activity"/>
    <property type="evidence" value="ECO:0007669"/>
    <property type="project" value="UniProtKB-UniRule"/>
</dbReference>
<evidence type="ECO:0000313" key="16">
    <source>
        <dbReference type="EMBL" id="PWU91679.1"/>
    </source>
</evidence>
<evidence type="ECO:0000256" key="2">
    <source>
        <dbReference type="ARBA" id="ARBA00004801"/>
    </source>
</evidence>
<dbReference type="SUPFAM" id="SSF53613">
    <property type="entry name" value="Ribokinase-like"/>
    <property type="match status" value="1"/>
</dbReference>
<dbReference type="VEuPathDB" id="TriTrypDB:TcYC6_0095870"/>
<dbReference type="CDD" id="cd01168">
    <property type="entry name" value="adenosine_kinase"/>
    <property type="match status" value="1"/>
</dbReference>
<comment type="similarity">
    <text evidence="3 14">Belongs to the carbohydrate kinase PfkB family.</text>
</comment>
<comment type="cofactor">
    <cofactor evidence="1 14">
        <name>Mg(2+)</name>
        <dbReference type="ChEBI" id="CHEBI:18420"/>
    </cofactor>
</comment>
<evidence type="ECO:0000256" key="8">
    <source>
        <dbReference type="ARBA" id="ARBA00022777"/>
    </source>
</evidence>
<dbReference type="VEuPathDB" id="TriTrypDB:ECC02_000221"/>
<dbReference type="PANTHER" id="PTHR45769:SF3">
    <property type="entry name" value="ADENOSINE KINASE"/>
    <property type="match status" value="1"/>
</dbReference>
<dbReference type="Proteomes" id="UP000246121">
    <property type="component" value="Unassembled WGS sequence"/>
</dbReference>
<dbReference type="VEuPathDB" id="TriTrypDB:TcCL_ESM09138"/>
<dbReference type="EMBL" id="PRFA01000042">
    <property type="protein sequence ID" value="PWU91679.1"/>
    <property type="molecule type" value="Genomic_DNA"/>
</dbReference>
<evidence type="ECO:0000256" key="7">
    <source>
        <dbReference type="ARBA" id="ARBA00022741"/>
    </source>
</evidence>
<comment type="catalytic activity">
    <reaction evidence="11 14">
        <text>adenosine + ATP = AMP + ADP + H(+)</text>
        <dbReference type="Rhea" id="RHEA:20824"/>
        <dbReference type="ChEBI" id="CHEBI:15378"/>
        <dbReference type="ChEBI" id="CHEBI:16335"/>
        <dbReference type="ChEBI" id="CHEBI:30616"/>
        <dbReference type="ChEBI" id="CHEBI:456215"/>
        <dbReference type="ChEBI" id="CHEBI:456216"/>
        <dbReference type="EC" id="2.7.1.20"/>
    </reaction>
</comment>
<evidence type="ECO:0000313" key="17">
    <source>
        <dbReference type="Proteomes" id="UP000246121"/>
    </source>
</evidence>
<protein>
    <recommendedName>
        <fullName evidence="12 14">Adenosine kinase</fullName>
        <shortName evidence="14">AK</shortName>
        <ecNumber evidence="4 14">2.7.1.20</ecNumber>
    </recommendedName>
    <alternativeName>
        <fullName evidence="14">Adenosine 5'-phosphotransferase</fullName>
    </alternativeName>
</protein>
<feature type="active site" description="Proton acceptor" evidence="13">
    <location>
        <position position="298"/>
    </location>
</feature>
<gene>
    <name evidence="16" type="ORF">C4B63_42g63</name>
</gene>
<sequence>MSHPAKLYVQCNPLLDVSAGVSDEFMARYKVERGIAKLFAEDQAGIFEDLENLPEVKHVPGGSGLNTCRVAQWMLQAPKGSFVTYVGCIADDRYGGILKNSAEKDGVKMVVEYTTREPTGSCAVCITGKERSLVANLAAANCLSAQHIYSPDVEKCLMEAKLFYLTGFTLTIDVAYVLHVAKKAREVGGTFMMNLSAPFLIEFFWEQFSQVLPYVDIIFGNELEARTLSKAKGWDEEDMKEVAKRALKELPYSGTKGRLVIFTKGPEPTICVTKDEITVVPVEPLDPEKMIDFNGAGDAFVGGFLSGYALGKDLTRCCILGHYAAGVVIQHDGCTYPEKPILSPWE</sequence>
<name>A0A2V2V5P9_TRYCR</name>
<evidence type="ECO:0000259" key="15">
    <source>
        <dbReference type="Pfam" id="PF00294"/>
    </source>
</evidence>
<accession>A0A2V2V5P9</accession>
<dbReference type="GO" id="GO:0005634">
    <property type="term" value="C:nucleus"/>
    <property type="evidence" value="ECO:0007669"/>
    <property type="project" value="TreeGrafter"/>
</dbReference>
<dbReference type="VEuPathDB" id="TriTrypDB:BCY84_00905"/>
<dbReference type="VEuPathDB" id="TriTrypDB:C3747_89g145"/>
<dbReference type="UniPathway" id="UPA00588">
    <property type="reaction ID" value="UER00659"/>
</dbReference>
<dbReference type="InterPro" id="IPR011611">
    <property type="entry name" value="PfkB_dom"/>
</dbReference>
<evidence type="ECO:0000256" key="14">
    <source>
        <dbReference type="RuleBase" id="RU368116"/>
    </source>
</evidence>
<keyword evidence="10 14" id="KW-0460">Magnesium</keyword>
<dbReference type="Gene3D" id="3.40.1190.20">
    <property type="match status" value="1"/>
</dbReference>
<keyword evidence="8 14" id="KW-0418">Kinase</keyword>
<evidence type="ECO:0000256" key="12">
    <source>
        <dbReference type="ARBA" id="ARBA00068771"/>
    </source>
</evidence>
<dbReference type="InterPro" id="IPR029056">
    <property type="entry name" value="Ribokinase-like"/>
</dbReference>
<evidence type="ECO:0000256" key="10">
    <source>
        <dbReference type="ARBA" id="ARBA00022842"/>
    </source>
</evidence>
<dbReference type="AlphaFoldDB" id="A0A2V2V5P9"/>
<dbReference type="OrthoDB" id="432447at2759"/>
<evidence type="ECO:0000256" key="1">
    <source>
        <dbReference type="ARBA" id="ARBA00001946"/>
    </source>
</evidence>
<dbReference type="InterPro" id="IPR001805">
    <property type="entry name" value="Adenokinase"/>
</dbReference>